<keyword evidence="2" id="KW-1185">Reference proteome</keyword>
<dbReference type="Proteomes" id="UP000324222">
    <property type="component" value="Unassembled WGS sequence"/>
</dbReference>
<sequence>MTENPHRHTFKKKAKICGLQELGTVPLLPYLLALRRPTPAPSVALRPASCVSTRNTFPSRTRVQLYDEDDDE</sequence>
<reference evidence="1 2" key="1">
    <citation type="submission" date="2019-05" db="EMBL/GenBank/DDBJ databases">
        <title>Another draft genome of Portunus trituberculatus and its Hox gene families provides insights of decapod evolution.</title>
        <authorList>
            <person name="Jeong J.-H."/>
            <person name="Song I."/>
            <person name="Kim S."/>
            <person name="Choi T."/>
            <person name="Kim D."/>
            <person name="Ryu S."/>
            <person name="Kim W."/>
        </authorList>
    </citation>
    <scope>NUCLEOTIDE SEQUENCE [LARGE SCALE GENOMIC DNA]</scope>
    <source>
        <tissue evidence="1">Muscle</tissue>
    </source>
</reference>
<protein>
    <submittedName>
        <fullName evidence="1">Uncharacterized protein</fullName>
    </submittedName>
</protein>
<evidence type="ECO:0000313" key="2">
    <source>
        <dbReference type="Proteomes" id="UP000324222"/>
    </source>
</evidence>
<accession>A0A5B7DBW4</accession>
<proteinExistence type="predicted"/>
<comment type="caution">
    <text evidence="1">The sequence shown here is derived from an EMBL/GenBank/DDBJ whole genome shotgun (WGS) entry which is preliminary data.</text>
</comment>
<dbReference type="EMBL" id="VSRR010000717">
    <property type="protein sequence ID" value="MPC18872.1"/>
    <property type="molecule type" value="Genomic_DNA"/>
</dbReference>
<gene>
    <name evidence="1" type="ORF">E2C01_011765</name>
</gene>
<name>A0A5B7DBW4_PORTR</name>
<dbReference type="AlphaFoldDB" id="A0A5B7DBW4"/>
<evidence type="ECO:0000313" key="1">
    <source>
        <dbReference type="EMBL" id="MPC18872.1"/>
    </source>
</evidence>
<organism evidence="1 2">
    <name type="scientific">Portunus trituberculatus</name>
    <name type="common">Swimming crab</name>
    <name type="synonym">Neptunus trituberculatus</name>
    <dbReference type="NCBI Taxonomy" id="210409"/>
    <lineage>
        <taxon>Eukaryota</taxon>
        <taxon>Metazoa</taxon>
        <taxon>Ecdysozoa</taxon>
        <taxon>Arthropoda</taxon>
        <taxon>Crustacea</taxon>
        <taxon>Multicrustacea</taxon>
        <taxon>Malacostraca</taxon>
        <taxon>Eumalacostraca</taxon>
        <taxon>Eucarida</taxon>
        <taxon>Decapoda</taxon>
        <taxon>Pleocyemata</taxon>
        <taxon>Brachyura</taxon>
        <taxon>Eubrachyura</taxon>
        <taxon>Portunoidea</taxon>
        <taxon>Portunidae</taxon>
        <taxon>Portuninae</taxon>
        <taxon>Portunus</taxon>
    </lineage>
</organism>